<accession>A0AAN6YRQ0</accession>
<protein>
    <submittedName>
        <fullName evidence="1">Uncharacterized protein</fullName>
    </submittedName>
</protein>
<organism evidence="1 2">
    <name type="scientific">Podospora fimiseda</name>
    <dbReference type="NCBI Taxonomy" id="252190"/>
    <lineage>
        <taxon>Eukaryota</taxon>
        <taxon>Fungi</taxon>
        <taxon>Dikarya</taxon>
        <taxon>Ascomycota</taxon>
        <taxon>Pezizomycotina</taxon>
        <taxon>Sordariomycetes</taxon>
        <taxon>Sordariomycetidae</taxon>
        <taxon>Sordariales</taxon>
        <taxon>Podosporaceae</taxon>
        <taxon>Podospora</taxon>
    </lineage>
</organism>
<dbReference type="EMBL" id="MU865534">
    <property type="protein sequence ID" value="KAK4221567.1"/>
    <property type="molecule type" value="Genomic_DNA"/>
</dbReference>
<comment type="caution">
    <text evidence="1">The sequence shown here is derived from an EMBL/GenBank/DDBJ whole genome shotgun (WGS) entry which is preliminary data.</text>
</comment>
<keyword evidence="2" id="KW-1185">Reference proteome</keyword>
<sequence>MKWKHHYPLESKDPKEQILYNHGKILSHPARWGCTWDRTFAFDRDIFLHLCRNIESLAIDLNHYRDGYTFKLCPPPTDLPALKHLKFKYNVYHHVDSYRYSDEEEYSDMDDQDSHGNMQLLGNNHIITSLLIAGRKSLESLECNWIKGCFEYGGIKSRFRFVLGSLKKAKFTSSLMSQDDFKILFQLMPNLESFHYKIPGGSFFEDEYDSDDEYYYNSDEGDRRRTKPADQVRNAAVKCHSLKHLYLDLGPREKQFRGVEWKKEKFSD</sequence>
<reference evidence="1" key="1">
    <citation type="journal article" date="2023" name="Mol. Phylogenet. Evol.">
        <title>Genome-scale phylogeny and comparative genomics of the fungal order Sordariales.</title>
        <authorList>
            <person name="Hensen N."/>
            <person name="Bonometti L."/>
            <person name="Westerberg I."/>
            <person name="Brannstrom I.O."/>
            <person name="Guillou S."/>
            <person name="Cros-Aarteil S."/>
            <person name="Calhoun S."/>
            <person name="Haridas S."/>
            <person name="Kuo A."/>
            <person name="Mondo S."/>
            <person name="Pangilinan J."/>
            <person name="Riley R."/>
            <person name="LaButti K."/>
            <person name="Andreopoulos B."/>
            <person name="Lipzen A."/>
            <person name="Chen C."/>
            <person name="Yan M."/>
            <person name="Daum C."/>
            <person name="Ng V."/>
            <person name="Clum A."/>
            <person name="Steindorff A."/>
            <person name="Ohm R.A."/>
            <person name="Martin F."/>
            <person name="Silar P."/>
            <person name="Natvig D.O."/>
            <person name="Lalanne C."/>
            <person name="Gautier V."/>
            <person name="Ament-Velasquez S.L."/>
            <person name="Kruys A."/>
            <person name="Hutchinson M.I."/>
            <person name="Powell A.J."/>
            <person name="Barry K."/>
            <person name="Miller A.N."/>
            <person name="Grigoriev I.V."/>
            <person name="Debuchy R."/>
            <person name="Gladieux P."/>
            <person name="Hiltunen Thoren M."/>
            <person name="Johannesson H."/>
        </authorList>
    </citation>
    <scope>NUCLEOTIDE SEQUENCE</scope>
    <source>
        <strain evidence="1">CBS 990.96</strain>
    </source>
</reference>
<name>A0AAN6YRQ0_9PEZI</name>
<dbReference type="Proteomes" id="UP001301958">
    <property type="component" value="Unassembled WGS sequence"/>
</dbReference>
<evidence type="ECO:0000313" key="1">
    <source>
        <dbReference type="EMBL" id="KAK4221567.1"/>
    </source>
</evidence>
<gene>
    <name evidence="1" type="ORF">QBC38DRAFT_491788</name>
</gene>
<dbReference type="AlphaFoldDB" id="A0AAN6YRQ0"/>
<proteinExistence type="predicted"/>
<evidence type="ECO:0000313" key="2">
    <source>
        <dbReference type="Proteomes" id="UP001301958"/>
    </source>
</evidence>
<reference evidence="1" key="2">
    <citation type="submission" date="2023-05" db="EMBL/GenBank/DDBJ databases">
        <authorList>
            <consortium name="Lawrence Berkeley National Laboratory"/>
            <person name="Steindorff A."/>
            <person name="Hensen N."/>
            <person name="Bonometti L."/>
            <person name="Westerberg I."/>
            <person name="Brannstrom I.O."/>
            <person name="Guillou S."/>
            <person name="Cros-Aarteil S."/>
            <person name="Calhoun S."/>
            <person name="Haridas S."/>
            <person name="Kuo A."/>
            <person name="Mondo S."/>
            <person name="Pangilinan J."/>
            <person name="Riley R."/>
            <person name="Labutti K."/>
            <person name="Andreopoulos B."/>
            <person name="Lipzen A."/>
            <person name="Chen C."/>
            <person name="Yanf M."/>
            <person name="Daum C."/>
            <person name="Ng V."/>
            <person name="Clum A."/>
            <person name="Ohm R."/>
            <person name="Martin F."/>
            <person name="Silar P."/>
            <person name="Natvig D."/>
            <person name="Lalanne C."/>
            <person name="Gautier V."/>
            <person name="Ament-Velasquez S.L."/>
            <person name="Kruys A."/>
            <person name="Hutchinson M.I."/>
            <person name="Powell A.J."/>
            <person name="Barry K."/>
            <person name="Miller A.N."/>
            <person name="Grigoriev I.V."/>
            <person name="Debuchy R."/>
            <person name="Gladieux P."/>
            <person name="Thoren M.H."/>
            <person name="Johannesson H."/>
        </authorList>
    </citation>
    <scope>NUCLEOTIDE SEQUENCE</scope>
    <source>
        <strain evidence="1">CBS 990.96</strain>
    </source>
</reference>